<dbReference type="Proteomes" id="UP001154282">
    <property type="component" value="Unassembled WGS sequence"/>
</dbReference>
<reference evidence="2" key="1">
    <citation type="submission" date="2022-08" db="EMBL/GenBank/DDBJ databases">
        <authorList>
            <person name="Gutierrez-Valencia J."/>
        </authorList>
    </citation>
    <scope>NUCLEOTIDE SEQUENCE</scope>
</reference>
<evidence type="ECO:0000256" key="1">
    <source>
        <dbReference type="SAM" id="MobiDB-lite"/>
    </source>
</evidence>
<feature type="compositionally biased region" description="Low complexity" evidence="1">
    <location>
        <begin position="134"/>
        <end position="143"/>
    </location>
</feature>
<organism evidence="2 3">
    <name type="scientific">Linum tenue</name>
    <dbReference type="NCBI Taxonomy" id="586396"/>
    <lineage>
        <taxon>Eukaryota</taxon>
        <taxon>Viridiplantae</taxon>
        <taxon>Streptophyta</taxon>
        <taxon>Embryophyta</taxon>
        <taxon>Tracheophyta</taxon>
        <taxon>Spermatophyta</taxon>
        <taxon>Magnoliopsida</taxon>
        <taxon>eudicotyledons</taxon>
        <taxon>Gunneridae</taxon>
        <taxon>Pentapetalae</taxon>
        <taxon>rosids</taxon>
        <taxon>fabids</taxon>
        <taxon>Malpighiales</taxon>
        <taxon>Linaceae</taxon>
        <taxon>Linum</taxon>
    </lineage>
</organism>
<evidence type="ECO:0000313" key="3">
    <source>
        <dbReference type="Proteomes" id="UP001154282"/>
    </source>
</evidence>
<dbReference type="AlphaFoldDB" id="A0AAV0S597"/>
<feature type="compositionally biased region" description="Polar residues" evidence="1">
    <location>
        <begin position="40"/>
        <end position="55"/>
    </location>
</feature>
<sequence length="166" mass="18810">MGQVERKNTCIIQLRKGKADLKLKTLKRLARNNIGPDPRAQQTEKSPNPNCTSSLLQTTTAVGAPCNLLRRQTPWTHQEEGVKQPHRIEGVKEQPEPSPANPRQSKLLEHLDPHKHRDSLHEEWAVNDKARGRSSISKIIKPSPKQRPHLRIAKIYKAKQEGGRKA</sequence>
<gene>
    <name evidence="2" type="ORF">LITE_LOCUS51141</name>
</gene>
<name>A0AAV0S597_9ROSI</name>
<accession>A0AAV0S597</accession>
<dbReference type="EMBL" id="CAMGYJ010000011">
    <property type="protein sequence ID" value="CAI0627077.1"/>
    <property type="molecule type" value="Genomic_DNA"/>
</dbReference>
<comment type="caution">
    <text evidence="2">The sequence shown here is derived from an EMBL/GenBank/DDBJ whole genome shotgun (WGS) entry which is preliminary data.</text>
</comment>
<feature type="compositionally biased region" description="Basic and acidic residues" evidence="1">
    <location>
        <begin position="119"/>
        <end position="131"/>
    </location>
</feature>
<protein>
    <submittedName>
        <fullName evidence="2">Uncharacterized protein</fullName>
    </submittedName>
</protein>
<feature type="compositionally biased region" description="Basic residues" evidence="1">
    <location>
        <begin position="144"/>
        <end position="157"/>
    </location>
</feature>
<proteinExistence type="predicted"/>
<feature type="region of interest" description="Disordered" evidence="1">
    <location>
        <begin position="67"/>
        <end position="166"/>
    </location>
</feature>
<keyword evidence="3" id="KW-1185">Reference proteome</keyword>
<evidence type="ECO:0000313" key="2">
    <source>
        <dbReference type="EMBL" id="CAI0627077.1"/>
    </source>
</evidence>
<feature type="compositionally biased region" description="Basic and acidic residues" evidence="1">
    <location>
        <begin position="77"/>
        <end position="95"/>
    </location>
</feature>
<feature type="region of interest" description="Disordered" evidence="1">
    <location>
        <begin position="29"/>
        <end position="55"/>
    </location>
</feature>